<evidence type="ECO:0000256" key="3">
    <source>
        <dbReference type="ARBA" id="ARBA00010617"/>
    </source>
</evidence>
<dbReference type="GO" id="GO:0016705">
    <property type="term" value="F:oxidoreductase activity, acting on paired donors, with incorporation or reduction of molecular oxygen"/>
    <property type="evidence" value="ECO:0007669"/>
    <property type="project" value="InterPro"/>
</dbReference>
<dbReference type="OrthoDB" id="6692864at2759"/>
<proteinExistence type="inferred from homology"/>
<dbReference type="PANTHER" id="PTHR24305:SF187">
    <property type="entry name" value="P450, PUTATIVE (EUROFUNG)-RELATED"/>
    <property type="match status" value="1"/>
</dbReference>
<dbReference type="InterPro" id="IPR036396">
    <property type="entry name" value="Cyt_P450_sf"/>
</dbReference>
<dbReference type="GO" id="GO:0004497">
    <property type="term" value="F:monooxygenase activity"/>
    <property type="evidence" value="ECO:0007669"/>
    <property type="project" value="UniProtKB-KW"/>
</dbReference>
<dbReference type="SUPFAM" id="SSF48264">
    <property type="entry name" value="Cytochrome P450"/>
    <property type="match status" value="1"/>
</dbReference>
<gene>
    <name evidence="9" type="ORF">GLOTRDRAFT_127236</name>
</gene>
<protein>
    <submittedName>
        <fullName evidence="9">Cytochrome P450</fullName>
    </submittedName>
</protein>
<dbReference type="InterPro" id="IPR002403">
    <property type="entry name" value="Cyt_P450_E_grp-IV"/>
</dbReference>
<comment type="similarity">
    <text evidence="3">Belongs to the cytochrome P450 family.</text>
</comment>
<comment type="pathway">
    <text evidence="2">Secondary metabolite biosynthesis.</text>
</comment>
<dbReference type="GO" id="GO:0020037">
    <property type="term" value="F:heme binding"/>
    <property type="evidence" value="ECO:0007669"/>
    <property type="project" value="InterPro"/>
</dbReference>
<organism evidence="9 10">
    <name type="scientific">Gloeophyllum trabeum (strain ATCC 11539 / FP-39264 / Madison 617)</name>
    <name type="common">Brown rot fungus</name>
    <dbReference type="NCBI Taxonomy" id="670483"/>
    <lineage>
        <taxon>Eukaryota</taxon>
        <taxon>Fungi</taxon>
        <taxon>Dikarya</taxon>
        <taxon>Basidiomycota</taxon>
        <taxon>Agaricomycotina</taxon>
        <taxon>Agaricomycetes</taxon>
        <taxon>Gloeophyllales</taxon>
        <taxon>Gloeophyllaceae</taxon>
        <taxon>Gloeophyllum</taxon>
    </lineage>
</organism>
<evidence type="ECO:0000256" key="4">
    <source>
        <dbReference type="ARBA" id="ARBA00022723"/>
    </source>
</evidence>
<dbReference type="AlphaFoldDB" id="S7QBW6"/>
<dbReference type="RefSeq" id="XP_007864038.1">
    <property type="nucleotide sequence ID" value="XM_007865847.1"/>
</dbReference>
<evidence type="ECO:0000256" key="1">
    <source>
        <dbReference type="ARBA" id="ARBA00001971"/>
    </source>
</evidence>
<evidence type="ECO:0000256" key="5">
    <source>
        <dbReference type="ARBA" id="ARBA00023002"/>
    </source>
</evidence>
<accession>S7QBW6</accession>
<sequence length="541" mass="60253">MVLHLVQDAFISGLGLSYTCHIRKVPGDVALILLCMEYGMCWFMLNDGLRGLEFVGVQLGTALLATAFYRLSPWHPLASFPGPVLHKLSGLKSAQLVYTGKRHLAIERLHNIYGVFVRTGPNTVSIRSLNAVNSIYTAADCMNKSDAYLLGRTKASGMFFIPDRDEHNLRRSRWAGAFTPSALNGYEPFIKRRVKQLVSCLEDRSDSEYNVNLVPCFQHFTYDLMGDIVFGGSNRIELMSDGDPHSYVQCGHFATMTFEILGEVPWLFNILYHLPITKDIHALKRFSDTLMRTRKMDTNGPHNDLSAHLLGEIDSEEKSATMSDEELVEDSVFAVQAGSDSTASVLTFLLYYMISSPTALKTLRAEIDSAFMRDPSQALNSSVLASLPYLNAVVKESLRLGTPFPGLPRVVPPRGMILEGKYIPGGTVVSVPAYAIQVSPEHFGPDPLSFRPERWLNTEHLVEGKADRSALMCFSFGPFSCMGRNLAIRELRMASAYLFLTFDIAFSDKFDSERWIQAISGVRSTIFGEPLLVKINKRSTG</sequence>
<dbReference type="Pfam" id="PF00067">
    <property type="entry name" value="p450"/>
    <property type="match status" value="1"/>
</dbReference>
<evidence type="ECO:0000256" key="7">
    <source>
        <dbReference type="ARBA" id="ARBA00023033"/>
    </source>
</evidence>
<keyword evidence="4 8" id="KW-0479">Metal-binding</keyword>
<dbReference type="OMA" id="AYDMELP"/>
<dbReference type="KEGG" id="gtr:GLOTRDRAFT_127236"/>
<evidence type="ECO:0000256" key="8">
    <source>
        <dbReference type="PIRSR" id="PIRSR602403-1"/>
    </source>
</evidence>
<evidence type="ECO:0000256" key="2">
    <source>
        <dbReference type="ARBA" id="ARBA00005179"/>
    </source>
</evidence>
<dbReference type="Proteomes" id="UP000030669">
    <property type="component" value="Unassembled WGS sequence"/>
</dbReference>
<dbReference type="GO" id="GO:0005506">
    <property type="term" value="F:iron ion binding"/>
    <property type="evidence" value="ECO:0007669"/>
    <property type="project" value="InterPro"/>
</dbReference>
<reference evidence="9 10" key="1">
    <citation type="journal article" date="2012" name="Science">
        <title>The Paleozoic origin of enzymatic lignin decomposition reconstructed from 31 fungal genomes.</title>
        <authorList>
            <person name="Floudas D."/>
            <person name="Binder M."/>
            <person name="Riley R."/>
            <person name="Barry K."/>
            <person name="Blanchette R.A."/>
            <person name="Henrissat B."/>
            <person name="Martinez A.T."/>
            <person name="Otillar R."/>
            <person name="Spatafora J.W."/>
            <person name="Yadav J.S."/>
            <person name="Aerts A."/>
            <person name="Benoit I."/>
            <person name="Boyd A."/>
            <person name="Carlson A."/>
            <person name="Copeland A."/>
            <person name="Coutinho P.M."/>
            <person name="de Vries R.P."/>
            <person name="Ferreira P."/>
            <person name="Findley K."/>
            <person name="Foster B."/>
            <person name="Gaskell J."/>
            <person name="Glotzer D."/>
            <person name="Gorecki P."/>
            <person name="Heitman J."/>
            <person name="Hesse C."/>
            <person name="Hori C."/>
            <person name="Igarashi K."/>
            <person name="Jurgens J.A."/>
            <person name="Kallen N."/>
            <person name="Kersten P."/>
            <person name="Kohler A."/>
            <person name="Kuees U."/>
            <person name="Kumar T.K.A."/>
            <person name="Kuo A."/>
            <person name="LaButti K."/>
            <person name="Larrondo L.F."/>
            <person name="Lindquist E."/>
            <person name="Ling A."/>
            <person name="Lombard V."/>
            <person name="Lucas S."/>
            <person name="Lundell T."/>
            <person name="Martin R."/>
            <person name="McLaughlin D.J."/>
            <person name="Morgenstern I."/>
            <person name="Morin E."/>
            <person name="Murat C."/>
            <person name="Nagy L.G."/>
            <person name="Nolan M."/>
            <person name="Ohm R.A."/>
            <person name="Patyshakuliyeva A."/>
            <person name="Rokas A."/>
            <person name="Ruiz-Duenas F.J."/>
            <person name="Sabat G."/>
            <person name="Salamov A."/>
            <person name="Samejima M."/>
            <person name="Schmutz J."/>
            <person name="Slot J.C."/>
            <person name="St John F."/>
            <person name="Stenlid J."/>
            <person name="Sun H."/>
            <person name="Sun S."/>
            <person name="Syed K."/>
            <person name="Tsang A."/>
            <person name="Wiebenga A."/>
            <person name="Young D."/>
            <person name="Pisabarro A."/>
            <person name="Eastwood D.C."/>
            <person name="Martin F."/>
            <person name="Cullen D."/>
            <person name="Grigoriev I.V."/>
            <person name="Hibbett D.S."/>
        </authorList>
    </citation>
    <scope>NUCLEOTIDE SEQUENCE [LARGE SCALE GENOMIC DNA]</scope>
    <source>
        <strain evidence="9 10">ATCC 11539</strain>
    </source>
</reference>
<keyword evidence="7" id="KW-0503">Monooxygenase</keyword>
<dbReference type="PRINTS" id="PR00385">
    <property type="entry name" value="P450"/>
</dbReference>
<dbReference type="CDD" id="cd11061">
    <property type="entry name" value="CYP67-like"/>
    <property type="match status" value="1"/>
</dbReference>
<evidence type="ECO:0000256" key="6">
    <source>
        <dbReference type="ARBA" id="ARBA00023004"/>
    </source>
</evidence>
<dbReference type="Gene3D" id="1.10.630.10">
    <property type="entry name" value="Cytochrome P450"/>
    <property type="match status" value="1"/>
</dbReference>
<dbReference type="InterPro" id="IPR050121">
    <property type="entry name" value="Cytochrome_P450_monoxygenase"/>
</dbReference>
<dbReference type="GeneID" id="19301516"/>
<dbReference type="PANTHER" id="PTHR24305">
    <property type="entry name" value="CYTOCHROME P450"/>
    <property type="match status" value="1"/>
</dbReference>
<evidence type="ECO:0000313" key="9">
    <source>
        <dbReference type="EMBL" id="EPQ56837.1"/>
    </source>
</evidence>
<dbReference type="InterPro" id="IPR001128">
    <property type="entry name" value="Cyt_P450"/>
</dbReference>
<keyword evidence="5" id="KW-0560">Oxidoreductase</keyword>
<evidence type="ECO:0000313" key="10">
    <source>
        <dbReference type="Proteomes" id="UP000030669"/>
    </source>
</evidence>
<keyword evidence="8" id="KW-0349">Heme</keyword>
<name>S7QBW6_GLOTA</name>
<keyword evidence="6 8" id="KW-0408">Iron</keyword>
<dbReference type="STRING" id="670483.S7QBW6"/>
<dbReference type="eggNOG" id="KOG0157">
    <property type="taxonomic scope" value="Eukaryota"/>
</dbReference>
<dbReference type="HOGENOM" id="CLU_001570_14_10_1"/>
<dbReference type="PRINTS" id="PR00465">
    <property type="entry name" value="EP450IV"/>
</dbReference>
<feature type="binding site" description="axial binding residue" evidence="8">
    <location>
        <position position="481"/>
    </location>
    <ligand>
        <name>heme</name>
        <dbReference type="ChEBI" id="CHEBI:30413"/>
    </ligand>
    <ligandPart>
        <name>Fe</name>
        <dbReference type="ChEBI" id="CHEBI:18248"/>
    </ligandPart>
</feature>
<keyword evidence="10" id="KW-1185">Reference proteome</keyword>
<dbReference type="EMBL" id="KB469299">
    <property type="protein sequence ID" value="EPQ56837.1"/>
    <property type="molecule type" value="Genomic_DNA"/>
</dbReference>
<comment type="cofactor">
    <cofactor evidence="1 8">
        <name>heme</name>
        <dbReference type="ChEBI" id="CHEBI:30413"/>
    </cofactor>
</comment>